<protein>
    <recommendedName>
        <fullName evidence="4">DUF5667 domain-containing protein</fullName>
    </recommendedName>
</protein>
<dbReference type="Proteomes" id="UP000177932">
    <property type="component" value="Unassembled WGS sequence"/>
</dbReference>
<keyword evidence="1" id="KW-1133">Transmembrane helix</keyword>
<organism evidence="2 3">
    <name type="scientific">Candidatus Spechtbacteria bacterium RIFCSPHIGHO2_01_FULL_43_30</name>
    <dbReference type="NCBI Taxonomy" id="1802158"/>
    <lineage>
        <taxon>Bacteria</taxon>
        <taxon>Candidatus Spechtiibacteriota</taxon>
    </lineage>
</organism>
<dbReference type="STRING" id="1802158.A2827_00300"/>
<sequence>MTNRDLIKQLKELKQINPDKEWVALTYSKLLSNTSISYIEKPNSKLGLFGGLDYMLKMASNGRFSYAAVAVFVFAFGVFSTTYTSKSLSEIDIISASMDFIGSQDKKVRIVIDDSENVVNKEVANAIKKIANEAGASFSNTVSIKSNSDSYDNKDVFIAISDLELTDEGGYTVVFKENSNSKERFTRIIIDTIEVKIYDISQSAKSEDEKIRQQTEAILSDARKAYGSGELIEALELVNAAEKYLFSATESK</sequence>
<feature type="transmembrane region" description="Helical" evidence="1">
    <location>
        <begin position="64"/>
        <end position="83"/>
    </location>
</feature>
<accession>A0A1G2H6M7</accession>
<dbReference type="AlphaFoldDB" id="A0A1G2H6M7"/>
<evidence type="ECO:0000313" key="3">
    <source>
        <dbReference type="Proteomes" id="UP000177932"/>
    </source>
</evidence>
<reference evidence="2 3" key="1">
    <citation type="journal article" date="2016" name="Nat. Commun.">
        <title>Thousands of microbial genomes shed light on interconnected biogeochemical processes in an aquifer system.</title>
        <authorList>
            <person name="Anantharaman K."/>
            <person name="Brown C.T."/>
            <person name="Hug L.A."/>
            <person name="Sharon I."/>
            <person name="Castelle C.J."/>
            <person name="Probst A.J."/>
            <person name="Thomas B.C."/>
            <person name="Singh A."/>
            <person name="Wilkins M.J."/>
            <person name="Karaoz U."/>
            <person name="Brodie E.L."/>
            <person name="Williams K.H."/>
            <person name="Hubbard S.S."/>
            <person name="Banfield J.F."/>
        </authorList>
    </citation>
    <scope>NUCLEOTIDE SEQUENCE [LARGE SCALE GENOMIC DNA]</scope>
</reference>
<proteinExistence type="predicted"/>
<keyword evidence="1" id="KW-0472">Membrane</keyword>
<evidence type="ECO:0000256" key="1">
    <source>
        <dbReference type="SAM" id="Phobius"/>
    </source>
</evidence>
<gene>
    <name evidence="2" type="ORF">A2827_00300</name>
</gene>
<keyword evidence="1" id="KW-0812">Transmembrane</keyword>
<name>A0A1G2H6M7_9BACT</name>
<dbReference type="EMBL" id="MHOD01000017">
    <property type="protein sequence ID" value="OGZ57970.1"/>
    <property type="molecule type" value="Genomic_DNA"/>
</dbReference>
<evidence type="ECO:0000313" key="2">
    <source>
        <dbReference type="EMBL" id="OGZ57970.1"/>
    </source>
</evidence>
<comment type="caution">
    <text evidence="2">The sequence shown here is derived from an EMBL/GenBank/DDBJ whole genome shotgun (WGS) entry which is preliminary data.</text>
</comment>
<evidence type="ECO:0008006" key="4">
    <source>
        <dbReference type="Google" id="ProtNLM"/>
    </source>
</evidence>